<reference evidence="1 2" key="1">
    <citation type="submission" date="2019-07" db="EMBL/GenBank/DDBJ databases">
        <title>Litoreibacter alkalisoli sp. nov., isolated from saline-alkaline soil.</title>
        <authorList>
            <person name="Wang S."/>
            <person name="Xu L."/>
            <person name="Xing Y.-T."/>
            <person name="Sun J.-Q."/>
        </authorList>
    </citation>
    <scope>NUCLEOTIDE SEQUENCE [LARGE SCALE GENOMIC DNA]</scope>
    <source>
        <strain evidence="1 2">LN3S51</strain>
    </source>
</reference>
<dbReference type="RefSeq" id="WP_146364984.1">
    <property type="nucleotide sequence ID" value="NZ_CP042261.1"/>
</dbReference>
<name>A0A5B8I9H0_9RHOB</name>
<accession>A0A5B8I9H0</accession>
<dbReference type="OrthoDB" id="9806895at2"/>
<dbReference type="EMBL" id="CP042261">
    <property type="protein sequence ID" value="QDY69606.1"/>
    <property type="molecule type" value="Genomic_DNA"/>
</dbReference>
<keyword evidence="2" id="KW-1185">Reference proteome</keyword>
<sequence length="136" mass="15219">MTDQSDTGLAPSSDDIYTLARAAIEAIPAPHAPAARQIALRVAELADDSMLEELKIDDPFSLTGLYDGIPLTEKSVMDQPMGPDTIWLFRRAILDEWIERGNVSLADLVSHIVVHEVAHHFGWNDEDISRVDQWWL</sequence>
<dbReference type="KEGG" id="lit:FPZ52_08200"/>
<proteinExistence type="predicted"/>
<dbReference type="Gene3D" id="3.30.2010.20">
    <property type="match status" value="1"/>
</dbReference>
<dbReference type="InterPro" id="IPR010428">
    <property type="entry name" value="Zincin_1"/>
</dbReference>
<gene>
    <name evidence="1" type="ORF">FPZ52_08200</name>
</gene>
<evidence type="ECO:0000313" key="2">
    <source>
        <dbReference type="Proteomes" id="UP000318483"/>
    </source>
</evidence>
<dbReference type="AlphaFoldDB" id="A0A5B8I9H0"/>
<dbReference type="CDD" id="cd12952">
    <property type="entry name" value="MMP_ACEL2062"/>
    <property type="match status" value="1"/>
</dbReference>
<protein>
    <submittedName>
        <fullName evidence="1">Metallopeptidase family protein</fullName>
    </submittedName>
</protein>
<evidence type="ECO:0000313" key="1">
    <source>
        <dbReference type="EMBL" id="QDY69606.1"/>
    </source>
</evidence>
<dbReference type="Pfam" id="PF06262">
    <property type="entry name" value="Zincin_1"/>
    <property type="match status" value="1"/>
</dbReference>
<dbReference type="SUPFAM" id="SSF55486">
    <property type="entry name" value="Metalloproteases ('zincins'), catalytic domain"/>
    <property type="match status" value="1"/>
</dbReference>
<dbReference type="InterPro" id="IPR038555">
    <property type="entry name" value="Zincin_1_sf"/>
</dbReference>
<dbReference type="Proteomes" id="UP000318483">
    <property type="component" value="Chromosome"/>
</dbReference>
<organism evidence="1 2">
    <name type="scientific">Qingshengfaniella alkalisoli</name>
    <dbReference type="NCBI Taxonomy" id="2599296"/>
    <lineage>
        <taxon>Bacteria</taxon>
        <taxon>Pseudomonadati</taxon>
        <taxon>Pseudomonadota</taxon>
        <taxon>Alphaproteobacteria</taxon>
        <taxon>Rhodobacterales</taxon>
        <taxon>Paracoccaceae</taxon>
        <taxon>Qingshengfaniella</taxon>
    </lineage>
</organism>